<dbReference type="EMBL" id="JBHTLS010000101">
    <property type="protein sequence ID" value="MFD1104472.1"/>
    <property type="molecule type" value="Genomic_DNA"/>
</dbReference>
<keyword evidence="2" id="KW-0449">Lipoprotein</keyword>
<name>A0ABW3NYN0_9SPHN</name>
<evidence type="ECO:0000256" key="2">
    <source>
        <dbReference type="RuleBase" id="RU362097"/>
    </source>
</evidence>
<reference evidence="4" key="1">
    <citation type="journal article" date="2019" name="Int. J. Syst. Evol. Microbiol.">
        <title>The Global Catalogue of Microorganisms (GCM) 10K type strain sequencing project: providing services to taxonomists for standard genome sequencing and annotation.</title>
        <authorList>
            <consortium name="The Broad Institute Genomics Platform"/>
            <consortium name="The Broad Institute Genome Sequencing Center for Infectious Disease"/>
            <person name="Wu L."/>
            <person name="Ma J."/>
        </authorList>
    </citation>
    <scope>NUCLEOTIDE SEQUENCE [LARGE SCALE GENOMIC DNA]</scope>
    <source>
        <strain evidence="4">CCUG 54329</strain>
    </source>
</reference>
<dbReference type="Pfam" id="PF02321">
    <property type="entry name" value="OEP"/>
    <property type="match status" value="2"/>
</dbReference>
<dbReference type="InterPro" id="IPR003423">
    <property type="entry name" value="OMP_efflux"/>
</dbReference>
<dbReference type="SUPFAM" id="SSF56954">
    <property type="entry name" value="Outer membrane efflux proteins (OEP)"/>
    <property type="match status" value="1"/>
</dbReference>
<sequence length="474" mass="50628">MRARVWGSVLLVIASAGCSLQPDRAPPEIAVPPAFKHDGPWRNANPSDREVRGSWWEAFGDPLLNDLVVRIDAANPTLEAALANRDRALAAMREAGADRLPTITATAQASRERLSGGRPIGPGVPIETNQYLAGASLAYEIDLWGRVRNAVAASRADASAAEANVEAVRLSLRATLADTYFRLRGLDAEQALLQRTVAAYERASRLIGDRYDVGIASGVDRSRAASQLADARARAEAIAGERAALEHSIAILVGEVPSSFGIERAEQRVSLPRFTPGVPSALLERRPDIARAQRELSAANARIGVARAALYPDLTLGLSGGVQAVQAPIFSAPNTFWALGPLSSLAALFDGGRRRARVDISEAAYRRLAADYRATVLDAFREVEDALARTNALERQSQQQSQAATAAARTEELALIRYRDGAADYLDVVTAQTAALNAQQASIDVQVNRQRAVIALVRAVGGGYSETRNSPSSS</sequence>
<dbReference type="PROSITE" id="PS51257">
    <property type="entry name" value="PROKAR_LIPOPROTEIN"/>
    <property type="match status" value="1"/>
</dbReference>
<dbReference type="Gene3D" id="2.20.200.10">
    <property type="entry name" value="Outer membrane efflux proteins (OEP)"/>
    <property type="match status" value="1"/>
</dbReference>
<keyword evidence="2" id="KW-0472">Membrane</keyword>
<keyword evidence="2" id="KW-0812">Transmembrane</keyword>
<comment type="caution">
    <text evidence="3">The sequence shown here is derived from an EMBL/GenBank/DDBJ whole genome shotgun (WGS) entry which is preliminary data.</text>
</comment>
<dbReference type="Proteomes" id="UP001597203">
    <property type="component" value="Unassembled WGS sequence"/>
</dbReference>
<accession>A0ABW3NYN0</accession>
<evidence type="ECO:0000313" key="3">
    <source>
        <dbReference type="EMBL" id="MFD1104472.1"/>
    </source>
</evidence>
<proteinExistence type="inferred from homology"/>
<keyword evidence="2" id="KW-0564">Palmitate</keyword>
<evidence type="ECO:0000313" key="4">
    <source>
        <dbReference type="Proteomes" id="UP001597203"/>
    </source>
</evidence>
<comment type="similarity">
    <text evidence="1 2">Belongs to the outer membrane factor (OMF) (TC 1.B.17) family.</text>
</comment>
<dbReference type="PANTHER" id="PTHR30203">
    <property type="entry name" value="OUTER MEMBRANE CATION EFFLUX PROTEIN"/>
    <property type="match status" value="1"/>
</dbReference>
<keyword evidence="4" id="KW-1185">Reference proteome</keyword>
<keyword evidence="2" id="KW-1134">Transmembrane beta strand</keyword>
<dbReference type="NCBIfam" id="TIGR01845">
    <property type="entry name" value="outer_NodT"/>
    <property type="match status" value="1"/>
</dbReference>
<dbReference type="Gene3D" id="1.20.1600.10">
    <property type="entry name" value="Outer membrane efflux proteins (OEP)"/>
    <property type="match status" value="1"/>
</dbReference>
<dbReference type="RefSeq" id="WP_380909792.1">
    <property type="nucleotide sequence ID" value="NZ_JBHTLS010000101.1"/>
</dbReference>
<protein>
    <submittedName>
        <fullName evidence="3">Efflux transporter outer membrane subunit</fullName>
    </submittedName>
</protein>
<comment type="subcellular location">
    <subcellularLocation>
        <location evidence="2">Cell membrane</location>
        <topology evidence="2">Lipid-anchor</topology>
    </subcellularLocation>
</comment>
<evidence type="ECO:0000256" key="1">
    <source>
        <dbReference type="ARBA" id="ARBA00007613"/>
    </source>
</evidence>
<organism evidence="3 4">
    <name type="scientific">Sphingobium olei</name>
    <dbReference type="NCBI Taxonomy" id="420955"/>
    <lineage>
        <taxon>Bacteria</taxon>
        <taxon>Pseudomonadati</taxon>
        <taxon>Pseudomonadota</taxon>
        <taxon>Alphaproteobacteria</taxon>
        <taxon>Sphingomonadales</taxon>
        <taxon>Sphingomonadaceae</taxon>
        <taxon>Sphingobium</taxon>
    </lineage>
</organism>
<dbReference type="InterPro" id="IPR010131">
    <property type="entry name" value="MdtP/NodT-like"/>
</dbReference>
<gene>
    <name evidence="3" type="ORF">ACFQ24_06245</name>
</gene>
<dbReference type="PANTHER" id="PTHR30203:SF33">
    <property type="entry name" value="BLR4455 PROTEIN"/>
    <property type="match status" value="1"/>
</dbReference>